<evidence type="ECO:0000313" key="4">
    <source>
        <dbReference type="Proteomes" id="UP000698173"/>
    </source>
</evidence>
<sequence>MKYNGRIAAIGIVGLFNLLRYFYYHQYLELPFKANFFILTTIFLAIAWWCGKQFDNVKYYSEKDPLTDTYNRRKVEQSFQKIAQMYRRENHKLGVIMMDLNKFKEINDTYGHHKGDELLIHLAIILKNYVKKKDIVARWGGDEFLILVPNCKSDFELGYIQGLQQALANEKFKEFPSVDASVGYAIFPDDGQDFQELIKIADAKMYRDKE</sequence>
<dbReference type="PANTHER" id="PTHR45138">
    <property type="entry name" value="REGULATORY COMPONENTS OF SENSORY TRANSDUCTION SYSTEM"/>
    <property type="match status" value="1"/>
</dbReference>
<reference evidence="3" key="1">
    <citation type="journal article" date="2021" name="PeerJ">
        <title>Extensive microbial diversity within the chicken gut microbiome revealed by metagenomics and culture.</title>
        <authorList>
            <person name="Gilroy R."/>
            <person name="Ravi A."/>
            <person name="Getino M."/>
            <person name="Pursley I."/>
            <person name="Horton D.L."/>
            <person name="Alikhan N.F."/>
            <person name="Baker D."/>
            <person name="Gharbi K."/>
            <person name="Hall N."/>
            <person name="Watson M."/>
            <person name="Adriaenssens E.M."/>
            <person name="Foster-Nyarko E."/>
            <person name="Jarju S."/>
            <person name="Secka A."/>
            <person name="Antonio M."/>
            <person name="Oren A."/>
            <person name="Chaudhuri R.R."/>
            <person name="La Ragione R."/>
            <person name="Hildebrand F."/>
            <person name="Pallen M.J."/>
        </authorList>
    </citation>
    <scope>NUCLEOTIDE SEQUENCE</scope>
    <source>
        <strain evidence="3">CHK171-7178</strain>
    </source>
</reference>
<dbReference type="GO" id="GO:0052621">
    <property type="term" value="F:diguanylate cyclase activity"/>
    <property type="evidence" value="ECO:0007669"/>
    <property type="project" value="TreeGrafter"/>
</dbReference>
<dbReference type="CDD" id="cd01949">
    <property type="entry name" value="GGDEF"/>
    <property type="match status" value="1"/>
</dbReference>
<dbReference type="Proteomes" id="UP000698173">
    <property type="component" value="Unassembled WGS sequence"/>
</dbReference>
<evidence type="ECO:0000256" key="1">
    <source>
        <dbReference type="SAM" id="Phobius"/>
    </source>
</evidence>
<feature type="domain" description="GGDEF" evidence="2">
    <location>
        <begin position="91"/>
        <end position="210"/>
    </location>
</feature>
<proteinExistence type="predicted"/>
<evidence type="ECO:0000313" key="3">
    <source>
        <dbReference type="EMBL" id="HJF32324.1"/>
    </source>
</evidence>
<dbReference type="SMART" id="SM00267">
    <property type="entry name" value="GGDEF"/>
    <property type="match status" value="1"/>
</dbReference>
<name>A0A921KES3_SPOPS</name>
<dbReference type="NCBIfam" id="TIGR00254">
    <property type="entry name" value="GGDEF"/>
    <property type="match status" value="1"/>
</dbReference>
<dbReference type="GO" id="GO:0005886">
    <property type="term" value="C:plasma membrane"/>
    <property type="evidence" value="ECO:0007669"/>
    <property type="project" value="TreeGrafter"/>
</dbReference>
<dbReference type="AlphaFoldDB" id="A0A921KES3"/>
<dbReference type="EMBL" id="DYWT01000185">
    <property type="protein sequence ID" value="HJF32324.1"/>
    <property type="molecule type" value="Genomic_DNA"/>
</dbReference>
<keyword evidence="1" id="KW-0472">Membrane</keyword>
<dbReference type="InterPro" id="IPR029787">
    <property type="entry name" value="Nucleotide_cyclase"/>
</dbReference>
<organism evidence="3 4">
    <name type="scientific">Sporosarcina psychrophila</name>
    <name type="common">Bacillus psychrophilus</name>
    <dbReference type="NCBI Taxonomy" id="1476"/>
    <lineage>
        <taxon>Bacteria</taxon>
        <taxon>Bacillati</taxon>
        <taxon>Bacillota</taxon>
        <taxon>Bacilli</taxon>
        <taxon>Bacillales</taxon>
        <taxon>Caryophanaceae</taxon>
        <taxon>Sporosarcina</taxon>
    </lineage>
</organism>
<keyword evidence="1" id="KW-1133">Transmembrane helix</keyword>
<dbReference type="InterPro" id="IPR043128">
    <property type="entry name" value="Rev_trsase/Diguanyl_cyclase"/>
</dbReference>
<feature type="transmembrane region" description="Helical" evidence="1">
    <location>
        <begin position="30"/>
        <end position="50"/>
    </location>
</feature>
<dbReference type="PANTHER" id="PTHR45138:SF6">
    <property type="entry name" value="DIGUANYLATE CYCLASE DGCN"/>
    <property type="match status" value="1"/>
</dbReference>
<evidence type="ECO:0000259" key="2">
    <source>
        <dbReference type="PROSITE" id="PS50887"/>
    </source>
</evidence>
<reference evidence="3" key="2">
    <citation type="submission" date="2021-09" db="EMBL/GenBank/DDBJ databases">
        <authorList>
            <person name="Gilroy R."/>
        </authorList>
    </citation>
    <scope>NUCLEOTIDE SEQUENCE</scope>
    <source>
        <strain evidence="3">CHK171-7178</strain>
    </source>
</reference>
<protein>
    <submittedName>
        <fullName evidence="3">GGDEF domain-containing protein</fullName>
    </submittedName>
</protein>
<dbReference type="PROSITE" id="PS50887">
    <property type="entry name" value="GGDEF"/>
    <property type="match status" value="1"/>
</dbReference>
<keyword evidence="1" id="KW-0812">Transmembrane</keyword>
<gene>
    <name evidence="3" type="ORF">K8V56_11200</name>
</gene>
<feature type="transmembrane region" description="Helical" evidence="1">
    <location>
        <begin position="7"/>
        <end position="24"/>
    </location>
</feature>
<dbReference type="InterPro" id="IPR000160">
    <property type="entry name" value="GGDEF_dom"/>
</dbReference>
<dbReference type="Pfam" id="PF00990">
    <property type="entry name" value="GGDEF"/>
    <property type="match status" value="1"/>
</dbReference>
<dbReference type="GO" id="GO:1902201">
    <property type="term" value="P:negative regulation of bacterial-type flagellum-dependent cell motility"/>
    <property type="evidence" value="ECO:0007669"/>
    <property type="project" value="TreeGrafter"/>
</dbReference>
<dbReference type="InterPro" id="IPR050469">
    <property type="entry name" value="Diguanylate_Cyclase"/>
</dbReference>
<comment type="caution">
    <text evidence="3">The sequence shown here is derived from an EMBL/GenBank/DDBJ whole genome shotgun (WGS) entry which is preliminary data.</text>
</comment>
<dbReference type="FunFam" id="3.30.70.270:FF:000001">
    <property type="entry name" value="Diguanylate cyclase domain protein"/>
    <property type="match status" value="1"/>
</dbReference>
<dbReference type="Gene3D" id="3.30.70.270">
    <property type="match status" value="1"/>
</dbReference>
<accession>A0A921KES3</accession>
<dbReference type="GO" id="GO:0043709">
    <property type="term" value="P:cell adhesion involved in single-species biofilm formation"/>
    <property type="evidence" value="ECO:0007669"/>
    <property type="project" value="TreeGrafter"/>
</dbReference>
<dbReference type="SUPFAM" id="SSF55073">
    <property type="entry name" value="Nucleotide cyclase"/>
    <property type="match status" value="1"/>
</dbReference>